<keyword evidence="4" id="KW-0648">Protein biosynthesis</keyword>
<dbReference type="Proteomes" id="UP000005850">
    <property type="component" value="Chromosome"/>
</dbReference>
<keyword evidence="8" id="KW-1185">Reference proteome</keyword>
<dbReference type="RefSeq" id="WP_003335568.1">
    <property type="nucleotide sequence ID" value="NZ_CP007806.1"/>
</dbReference>
<dbReference type="EMBL" id="CP007806">
    <property type="protein sequence ID" value="AIG24959.1"/>
    <property type="molecule type" value="Genomic_DNA"/>
</dbReference>
<dbReference type="AlphaFoldDB" id="A0A075QZF0"/>
<feature type="domain" description="Aminoacyl-transfer RNA synthetases class-II family profile" evidence="6">
    <location>
        <begin position="207"/>
        <end position="362"/>
    </location>
</feature>
<evidence type="ECO:0000256" key="3">
    <source>
        <dbReference type="ARBA" id="ARBA00022840"/>
    </source>
</evidence>
<name>A0A075QZF0_BRELA</name>
<dbReference type="GO" id="GO:0140096">
    <property type="term" value="F:catalytic activity, acting on a protein"/>
    <property type="evidence" value="ECO:0007669"/>
    <property type="project" value="UniProtKB-ARBA"/>
</dbReference>
<gene>
    <name evidence="7" type="ORF">BRLA_c006010</name>
</gene>
<dbReference type="GO" id="GO:0006418">
    <property type="term" value="P:tRNA aminoacylation for protein translation"/>
    <property type="evidence" value="ECO:0007669"/>
    <property type="project" value="InterPro"/>
</dbReference>
<evidence type="ECO:0000256" key="2">
    <source>
        <dbReference type="ARBA" id="ARBA00022741"/>
    </source>
</evidence>
<dbReference type="HOGENOM" id="CLU_749374_0_0_9"/>
<reference evidence="7 8" key="1">
    <citation type="journal article" date="2011" name="J. Bacteriol.">
        <title>Genome sequence of Brevibacillus laterosporus LMG 15441, a pathogen of invertebrates.</title>
        <authorList>
            <person name="Djukic M."/>
            <person name="Poehlein A."/>
            <person name="Thurmer A."/>
            <person name="Daniel R."/>
        </authorList>
    </citation>
    <scope>NUCLEOTIDE SEQUENCE [LARGE SCALE GENOMIC DNA]</scope>
    <source>
        <strain evidence="7 8">LMG 15441</strain>
    </source>
</reference>
<dbReference type="EC" id="6.2.1.-" evidence="7"/>
<keyword evidence="5" id="KW-0030">Aminoacyl-tRNA synthetase</keyword>
<dbReference type="SUPFAM" id="SSF55681">
    <property type="entry name" value="Class II aaRS and biotin synthetases"/>
    <property type="match status" value="1"/>
</dbReference>
<protein>
    <submittedName>
        <fullName evidence="7">Amino acid--[acyl-carrier-protein] ligase</fullName>
        <ecNumber evidence="7">6.2.1.-</ecNumber>
    </submittedName>
</protein>
<dbReference type="InterPro" id="IPR002314">
    <property type="entry name" value="aa-tRNA-synt_IIb"/>
</dbReference>
<evidence type="ECO:0000256" key="1">
    <source>
        <dbReference type="ARBA" id="ARBA00022598"/>
    </source>
</evidence>
<dbReference type="GO" id="GO:0004812">
    <property type="term" value="F:aminoacyl-tRNA ligase activity"/>
    <property type="evidence" value="ECO:0007669"/>
    <property type="project" value="UniProtKB-KW"/>
</dbReference>
<organism evidence="7 8">
    <name type="scientific">Brevibacillus laterosporus LMG 15441</name>
    <dbReference type="NCBI Taxonomy" id="1042163"/>
    <lineage>
        <taxon>Bacteria</taxon>
        <taxon>Bacillati</taxon>
        <taxon>Bacillota</taxon>
        <taxon>Bacilli</taxon>
        <taxon>Bacillales</taxon>
        <taxon>Paenibacillaceae</taxon>
        <taxon>Brevibacillus</taxon>
    </lineage>
</organism>
<evidence type="ECO:0000259" key="6">
    <source>
        <dbReference type="PROSITE" id="PS50862"/>
    </source>
</evidence>
<accession>A0A075QZF0</accession>
<dbReference type="SMR" id="A0A075QZF0"/>
<dbReference type="Gene3D" id="3.30.930.10">
    <property type="entry name" value="Bira Bifunctional Protein, Domain 2"/>
    <property type="match status" value="1"/>
</dbReference>
<keyword evidence="2" id="KW-0547">Nucleotide-binding</keyword>
<keyword evidence="3" id="KW-0067">ATP-binding</keyword>
<sequence length="371" mass="43384">MKKQYHVAGTLSQSQAEAITSKLVYSLEGISHCSFYPETKQIEIDIVDKSKETQIDQVIQTMIEEQKGIRSFPNRIIRKTDGDITKIRINEEEMLAEFSELIRKESAVTLYEALQRLFAEYAESKQARARIYSSLIPRQTMEKCQYVKNFPQNLYVVAEFPHEYEVLNQVGQTDNYEKYTRCSEYLLSPALCFHCYEEYSNQTLHEPLLLSTEGICFRHEAPWRLGKHRLHNFRMREFVFMGNESFVEETRSFFLDLIWKLFVDLGFNGYIETAHDPFYFPHHAEKSQYQLMAHMKYELIISTDMGNFSIASFNNVKDTLCKEFGITEPNGSILHSGCVAFGIDRWVYALLAVYGTQLHEWPAQIREILDL</sequence>
<dbReference type="KEGG" id="blr:BRLA_c006010"/>
<evidence type="ECO:0000313" key="7">
    <source>
        <dbReference type="EMBL" id="AIG24959.1"/>
    </source>
</evidence>
<dbReference type="eggNOG" id="COG0172">
    <property type="taxonomic scope" value="Bacteria"/>
</dbReference>
<keyword evidence="1 7" id="KW-0436">Ligase</keyword>
<evidence type="ECO:0000256" key="5">
    <source>
        <dbReference type="ARBA" id="ARBA00023146"/>
    </source>
</evidence>
<proteinExistence type="predicted"/>
<dbReference type="InterPro" id="IPR006195">
    <property type="entry name" value="aa-tRNA-synth_II"/>
</dbReference>
<dbReference type="Pfam" id="PF00587">
    <property type="entry name" value="tRNA-synt_2b"/>
    <property type="match status" value="1"/>
</dbReference>
<dbReference type="PROSITE" id="PS50862">
    <property type="entry name" value="AA_TRNA_LIGASE_II"/>
    <property type="match status" value="1"/>
</dbReference>
<dbReference type="GO" id="GO:0005524">
    <property type="term" value="F:ATP binding"/>
    <property type="evidence" value="ECO:0007669"/>
    <property type="project" value="UniProtKB-KW"/>
</dbReference>
<evidence type="ECO:0000256" key="4">
    <source>
        <dbReference type="ARBA" id="ARBA00022917"/>
    </source>
</evidence>
<dbReference type="STRING" id="1042163.BRLA_c006010"/>
<dbReference type="GO" id="GO:0016740">
    <property type="term" value="F:transferase activity"/>
    <property type="evidence" value="ECO:0007669"/>
    <property type="project" value="UniProtKB-ARBA"/>
</dbReference>
<evidence type="ECO:0000313" key="8">
    <source>
        <dbReference type="Proteomes" id="UP000005850"/>
    </source>
</evidence>
<dbReference type="InterPro" id="IPR045864">
    <property type="entry name" value="aa-tRNA-synth_II/BPL/LPL"/>
</dbReference>